<organism evidence="1 2">
    <name type="scientific">Caldibacillus debilis GB1</name>
    <dbReference type="NCBI Taxonomy" id="1339248"/>
    <lineage>
        <taxon>Bacteria</taxon>
        <taxon>Bacillati</taxon>
        <taxon>Bacillota</taxon>
        <taxon>Bacilli</taxon>
        <taxon>Bacillales</taxon>
        <taxon>Bacillaceae</taxon>
        <taxon>Caldibacillus</taxon>
    </lineage>
</organism>
<dbReference type="AlphaFoldDB" id="A0A420VDC9"/>
<sequence length="70" mass="8395">MKHKRIAQAFSNALFRIGNSMNIANFMPYKHSHMTKTDNEVLAKDWEAVGRNMLLVFQRFEREYFQNDKK</sequence>
<evidence type="ECO:0000313" key="1">
    <source>
        <dbReference type="EMBL" id="RKO61677.1"/>
    </source>
</evidence>
<gene>
    <name evidence="1" type="ORF">Cdeb_01148</name>
</gene>
<name>A0A420VDC9_9BACI</name>
<reference evidence="1 2" key="1">
    <citation type="submission" date="2013-12" db="EMBL/GenBank/DDBJ databases">
        <title>Genome and proteome characterization of Caldibacillus debilis GB1 derived from a cellulolytic aero-tolerant co-culture.</title>
        <authorList>
            <person name="Wushke S.T."/>
            <person name="Zhang X."/>
            <person name="Fristensky B."/>
            <person name="Wilkins J.A."/>
            <person name="Levin D.B."/>
            <person name="Sparling R."/>
        </authorList>
    </citation>
    <scope>NUCLEOTIDE SEQUENCE [LARGE SCALE GENOMIC DNA]</scope>
    <source>
        <strain evidence="1 2">GB1</strain>
    </source>
</reference>
<dbReference type="Proteomes" id="UP000286235">
    <property type="component" value="Unassembled WGS sequence"/>
</dbReference>
<dbReference type="RefSeq" id="WP_120668994.1">
    <property type="nucleotide sequence ID" value="NZ_AZRV01000035.1"/>
</dbReference>
<proteinExistence type="predicted"/>
<comment type="caution">
    <text evidence="1">The sequence shown here is derived from an EMBL/GenBank/DDBJ whole genome shotgun (WGS) entry which is preliminary data.</text>
</comment>
<keyword evidence="2" id="KW-1185">Reference proteome</keyword>
<evidence type="ECO:0000313" key="2">
    <source>
        <dbReference type="Proteomes" id="UP000286235"/>
    </source>
</evidence>
<protein>
    <submittedName>
        <fullName evidence="1">Uncharacterized protein</fullName>
    </submittedName>
</protein>
<dbReference type="EMBL" id="AZRV01000035">
    <property type="protein sequence ID" value="RKO61677.1"/>
    <property type="molecule type" value="Genomic_DNA"/>
</dbReference>
<accession>A0A420VDC9</accession>